<evidence type="ECO:0000313" key="1">
    <source>
        <dbReference type="EMBL" id="JAG29640.1"/>
    </source>
</evidence>
<sequence length="221" mass="25510">NPCYFETVSIQIITTTMTSEKVLTGAIQSVAQQNGYREGHYHIVLDHEHEYINFGVQKKYRLVHSDGKNMLHLLVKMPPTTVGTGYTTIPPELRFFNNVHYFNKVQPLLKQYGVVPTSPKLYASSLAKNEEYMILEDLESKGFKRMSLSQGLNKAELALVINTLSTFHLTVRYWKTRNLSEFNNICSQFKSFLVPQNRDIIKETYEALLKKILNACWILSR</sequence>
<gene>
    <name evidence="1" type="primary">LSM6</name>
    <name evidence="1" type="ORF">CM83_2630</name>
</gene>
<accession>A0A0A9YJG8</accession>
<dbReference type="EMBL" id="GBHO01013964">
    <property type="protein sequence ID" value="JAG29640.1"/>
    <property type="molecule type" value="Transcribed_RNA"/>
</dbReference>
<reference evidence="1" key="2">
    <citation type="submission" date="2014-07" db="EMBL/GenBank/DDBJ databases">
        <authorList>
            <person name="Hull J."/>
        </authorList>
    </citation>
    <scope>NUCLEOTIDE SEQUENCE</scope>
</reference>
<protein>
    <submittedName>
        <fullName evidence="1">U6 snRNA-associated Sm-like protein LSm6</fullName>
    </submittedName>
</protein>
<dbReference type="AlphaFoldDB" id="A0A0A9YJG8"/>
<dbReference type="InterPro" id="IPR004119">
    <property type="entry name" value="EcKL"/>
</dbReference>
<feature type="non-terminal residue" evidence="1">
    <location>
        <position position="1"/>
    </location>
</feature>
<proteinExistence type="predicted"/>
<dbReference type="Pfam" id="PF02958">
    <property type="entry name" value="EcKL"/>
    <property type="match status" value="1"/>
</dbReference>
<name>A0A0A9YJG8_LYGHE</name>
<reference evidence="1" key="1">
    <citation type="journal article" date="2014" name="PLoS ONE">
        <title>Transcriptome-Based Identification of ABC Transporters in the Western Tarnished Plant Bug Lygus hesperus.</title>
        <authorList>
            <person name="Hull J.J."/>
            <person name="Chaney K."/>
            <person name="Geib S.M."/>
            <person name="Fabrick J.A."/>
            <person name="Brent C.S."/>
            <person name="Walsh D."/>
            <person name="Lavine L.C."/>
        </authorList>
    </citation>
    <scope>NUCLEOTIDE SEQUENCE</scope>
</reference>
<organism evidence="1">
    <name type="scientific">Lygus hesperus</name>
    <name type="common">Western plant bug</name>
    <dbReference type="NCBI Taxonomy" id="30085"/>
    <lineage>
        <taxon>Eukaryota</taxon>
        <taxon>Metazoa</taxon>
        <taxon>Ecdysozoa</taxon>
        <taxon>Arthropoda</taxon>
        <taxon>Hexapoda</taxon>
        <taxon>Insecta</taxon>
        <taxon>Pterygota</taxon>
        <taxon>Neoptera</taxon>
        <taxon>Paraneoptera</taxon>
        <taxon>Hemiptera</taxon>
        <taxon>Heteroptera</taxon>
        <taxon>Panheteroptera</taxon>
        <taxon>Cimicomorpha</taxon>
        <taxon>Miridae</taxon>
        <taxon>Mirini</taxon>
        <taxon>Lygus</taxon>
    </lineage>
</organism>